<dbReference type="InterPro" id="IPR029321">
    <property type="entry name" value="INTS2"/>
</dbReference>
<protein>
    <submittedName>
        <fullName evidence="1">Uncharacterized protein</fullName>
    </submittedName>
</protein>
<organism evidence="1 2">
    <name type="scientific">Cylicocyclus nassatus</name>
    <name type="common">Nematode worm</name>
    <dbReference type="NCBI Taxonomy" id="53992"/>
    <lineage>
        <taxon>Eukaryota</taxon>
        <taxon>Metazoa</taxon>
        <taxon>Ecdysozoa</taxon>
        <taxon>Nematoda</taxon>
        <taxon>Chromadorea</taxon>
        <taxon>Rhabditida</taxon>
        <taxon>Rhabditina</taxon>
        <taxon>Rhabditomorpha</taxon>
        <taxon>Strongyloidea</taxon>
        <taxon>Strongylidae</taxon>
        <taxon>Cylicocyclus</taxon>
    </lineage>
</organism>
<keyword evidence="2" id="KW-1185">Reference proteome</keyword>
<comment type="caution">
    <text evidence="1">The sequence shown here is derived from an EMBL/GenBank/DDBJ whole genome shotgun (WGS) entry which is preliminary data.</text>
</comment>
<accession>A0AA36GJP6</accession>
<sequence length="326" mass="37157">MTGMLKMVTTMGFYPPKATGSGEDSIYEFLLIRSRSHYQMYSNSIYTRLPIRHLLSVMETRYDSFSKISCHLIRLTTDLFPHMLSTVTSLKIAKSRFMGVPITESVQEFENDLCSKGIAVCMKAAQKLHNAPLTDQLKEKYEKWWTQYEKFTAATKGQSKEELSAAKKALREEQAGLLGALALPNFVDEVGKQERPMSKSLKHCDYLVQKGHMRVDKEIGVFHLTQFLEMFEDAILVSLSYFARAAILEGVNVPVQDFVRFTDESDTFPPTYLGTLLDEGLKLDIKARKVTGKESRNFETQAVVFEDKGLEVARKRENFQISWIGD</sequence>
<dbReference type="EMBL" id="CATQJL010000112">
    <property type="protein sequence ID" value="CAJ0592748.1"/>
    <property type="molecule type" value="Genomic_DNA"/>
</dbReference>
<dbReference type="AlphaFoldDB" id="A0AA36GJP6"/>
<evidence type="ECO:0000313" key="2">
    <source>
        <dbReference type="Proteomes" id="UP001176961"/>
    </source>
</evidence>
<dbReference type="Proteomes" id="UP001176961">
    <property type="component" value="Unassembled WGS sequence"/>
</dbReference>
<dbReference type="Pfam" id="PF14750">
    <property type="entry name" value="INTS2"/>
    <property type="match status" value="1"/>
</dbReference>
<dbReference type="GO" id="GO:0032039">
    <property type="term" value="C:integrator complex"/>
    <property type="evidence" value="ECO:0007669"/>
    <property type="project" value="InterPro"/>
</dbReference>
<proteinExistence type="predicted"/>
<name>A0AA36GJP6_CYLNA</name>
<reference evidence="1" key="1">
    <citation type="submission" date="2023-07" db="EMBL/GenBank/DDBJ databases">
        <authorList>
            <consortium name="CYATHOMIX"/>
        </authorList>
    </citation>
    <scope>NUCLEOTIDE SEQUENCE</scope>
    <source>
        <strain evidence="1">N/A</strain>
    </source>
</reference>
<gene>
    <name evidence="1" type="ORF">CYNAS_LOCUS4731</name>
</gene>
<evidence type="ECO:0000313" key="1">
    <source>
        <dbReference type="EMBL" id="CAJ0592748.1"/>
    </source>
</evidence>